<feature type="domain" description="Ras-associating" evidence="6">
    <location>
        <begin position="1132"/>
        <end position="1221"/>
    </location>
</feature>
<dbReference type="SUPFAM" id="SSF57863">
    <property type="entry name" value="ArfGap/RecO-like zinc finger"/>
    <property type="match status" value="1"/>
</dbReference>
<feature type="domain" description="PH" evidence="4">
    <location>
        <begin position="636"/>
        <end position="746"/>
    </location>
</feature>
<evidence type="ECO:0000313" key="9">
    <source>
        <dbReference type="RefSeq" id="XP_032811301.1"/>
    </source>
</evidence>
<feature type="region of interest" description="Disordered" evidence="3">
    <location>
        <begin position="1382"/>
        <end position="1581"/>
    </location>
</feature>
<feature type="compositionally biased region" description="Acidic residues" evidence="3">
    <location>
        <begin position="23"/>
        <end position="46"/>
    </location>
</feature>
<feature type="compositionally biased region" description="Basic and acidic residues" evidence="3">
    <location>
        <begin position="1388"/>
        <end position="1402"/>
    </location>
</feature>
<dbReference type="SMART" id="SM00105">
    <property type="entry name" value="ArfGap"/>
    <property type="match status" value="1"/>
</dbReference>
<evidence type="ECO:0000313" key="8">
    <source>
        <dbReference type="Proteomes" id="UP001318040"/>
    </source>
</evidence>
<dbReference type="RefSeq" id="XP_032811302.1">
    <property type="nucleotide sequence ID" value="XM_032955411.1"/>
</dbReference>
<dbReference type="RefSeq" id="XP_032811301.1">
    <property type="nucleotide sequence ID" value="XM_032955410.1"/>
</dbReference>
<protein>
    <submittedName>
        <fullName evidence="9 10">Arf-GAP with Rho-GAP domain, ANK repeat and PH domain-containing protein 1-like isoform X1</fullName>
    </submittedName>
</protein>
<evidence type="ECO:0000256" key="3">
    <source>
        <dbReference type="SAM" id="MobiDB-lite"/>
    </source>
</evidence>
<dbReference type="Gene3D" id="1.10.220.150">
    <property type="entry name" value="Arf GTPase activating protein"/>
    <property type="match status" value="1"/>
</dbReference>
<keyword evidence="2" id="KW-0863">Zinc-finger</keyword>
<dbReference type="PROSITE" id="PS50238">
    <property type="entry name" value="RHOGAP"/>
    <property type="match status" value="1"/>
</dbReference>
<keyword evidence="1" id="KW-0343">GTPase activation</keyword>
<feature type="compositionally biased region" description="Polar residues" evidence="3">
    <location>
        <begin position="1483"/>
        <end position="1497"/>
    </location>
</feature>
<sequence length="1627" mass="181064">MWSPDEADPQLPSTDPHPGEPWPDAEEKDEEEEDHPLEMMDNDIYEEFQKPEDTPARETISPSRHSPVTLSKSNALQSRPLPIPWQKIIRRQSAMVHDRVYEDISDIPAPRGEPSPRGMEDDGNTYEEVKYVEKRATKEQPQQQQRQRKAPVAMTRLPGHLTDASGSSVNEMGYSCSDDENRVYSLVMDVEGAGESERHVYSTGDGDGGGTFVLAPRPVSSGSIKAGWLDKQAPQGPYLFQKRWVKSDGRYLYYYSNDKEMYSKGVLPLSAVQEVLTQTGGDAKFEVVTQTRAFVFRADSEAERAGWVSALREAVQAQRSPEGGVASMLHSAGVIPGEALWGEQEKRGTLELRGKAKLYVVCCSDRLWLFKSEQDFRTSLGITCIEMNVANVRAVEKKGIDLTTAFKTFSFMAENERERDEWLETMRDSIATSLSHLDVAKQIWANEHNRRCADCGAAWPDWASVNLCVVICKRCAGEHRNLGQTVSKVRSLKMDKNIWTKNLIELFQELGNAQVNKFWAASVPPSEAVDPSSEAERRREYVFAKYREGRYRCYHPCFGNESELNEALCRAVVTSNLLESMALVFCGASMLCCTGEPDGATPVQLAQRAGQRLQTELLLQNRNSTIPGATVPPSSPAIVSGYLYKTASTTKVLFDRKPKEDFCRRWCVLENGALSYYESERSTTASGRVELQDLVSLAVSGAHSHNAHGMEHTFEICTKNEKLFLFGSDCTATHREWILALLKALPWPGAEALCRRGFDRVGPLLCRDGRSQIRWQPAVFALHGAFLRFRAVVATPPAAIAQADAAFQRQLSGALGRASPSQEGFYEVGDDGGLDDGDYGDGGEDGGGGDGDDLEGTEVVVNLQKLQEISVRMSDHVIEKYETLILVEKRRMLYVQSDTRLNFAAWRLALENVARGGGRLLAEQQLLEGDVPVVLGRCMEYITQYGLTSDGIYRKSGTNSRTHALLAEFWRDARAVRLREGEHSVDDVANVLKRFLRELQDGTVPAGARLAWTRAAADIRDDGERLQRYKDLVKELPHVNRATLAALIEHLYCVQLNANSNQMSARNLGIVFGPTLFQSEGASREEVIVVEALISNYLRVFEVDTERFQNVLHVIELIVKGLTVKQPSAQAGNLIVSVYFERKSTDTCISLKVSGLMTAQELLLEVLDLRQGQLQHNDSAMAVFEVSGELERPLHYKERVLELLFHPDPQENYLLVKRHPDLEGMRRHLEEGRDKKEWQGPVRFREERSVHALLLQTGRFNERFMALCAGRVLVFKDRKTNKAERDWSLQTVKTFLGIRRKLKPPTSFGLTLVQDKQRWFLCFESHQELCDCLATMLNLKHKGDVWPPDGDFRSRTSSTTQKLGSQVLIPLRGSDLHRLTLSNSMAFKEPENPTADERRPELDEPSLAAPWPQENDRAAAPPEPRPALAPPSRQDQVAASATHAPLLPPSSRQGRVTASPAPSPPPPPPPGLRPQHKVLVPSPEQSQQVECSASSEPRQAGRASPVTPEPAQQAPPTPKPRQQLAWKSPQRGTPVAPAPSAQPAGAGPGLRTAAVAAQTPSAEPLSPVWPQASGPRMERHDSVKLNGQLAIDPVTAQKKNLHFNVMHELSSFLKQTVDLENVESSEA</sequence>
<dbReference type="GeneID" id="116942934"/>
<dbReference type="SUPFAM" id="SSF50729">
    <property type="entry name" value="PH domain-like"/>
    <property type="match status" value="3"/>
</dbReference>
<dbReference type="InterPro" id="IPR011993">
    <property type="entry name" value="PH-like_dom_sf"/>
</dbReference>
<feature type="domain" description="Arf-GAP" evidence="5">
    <location>
        <begin position="437"/>
        <end position="562"/>
    </location>
</feature>
<feature type="compositionally biased region" description="Low complexity" evidence="3">
    <location>
        <begin position="1534"/>
        <end position="1545"/>
    </location>
</feature>
<feature type="domain" description="Rho-GAP" evidence="7">
    <location>
        <begin position="908"/>
        <end position="1101"/>
    </location>
</feature>
<dbReference type="CDD" id="cd08837">
    <property type="entry name" value="ArfGap_ARAP"/>
    <property type="match status" value="1"/>
</dbReference>
<dbReference type="GO" id="GO:0007165">
    <property type="term" value="P:signal transduction"/>
    <property type="evidence" value="ECO:0007669"/>
    <property type="project" value="InterPro"/>
</dbReference>
<dbReference type="Pfam" id="PF01412">
    <property type="entry name" value="ArfGap"/>
    <property type="match status" value="1"/>
</dbReference>
<dbReference type="KEGG" id="pmrn:116942934"/>
<feature type="domain" description="PH" evidence="4">
    <location>
        <begin position="222"/>
        <end position="316"/>
    </location>
</feature>
<dbReference type="CDD" id="cd22541">
    <property type="entry name" value="SP5_N"/>
    <property type="match status" value="1"/>
</dbReference>
<evidence type="ECO:0000256" key="1">
    <source>
        <dbReference type="ARBA" id="ARBA00022468"/>
    </source>
</evidence>
<reference evidence="9 10" key="1">
    <citation type="submission" date="2025-04" db="UniProtKB">
        <authorList>
            <consortium name="RefSeq"/>
        </authorList>
    </citation>
    <scope>IDENTIFICATION</scope>
    <source>
        <tissue evidence="9 10">Sperm</tissue>
    </source>
</reference>
<keyword evidence="8" id="KW-1185">Reference proteome</keyword>
<dbReference type="InterPro" id="IPR038508">
    <property type="entry name" value="ArfGAP_dom_sf"/>
</dbReference>
<evidence type="ECO:0000256" key="2">
    <source>
        <dbReference type="PROSITE-ProRule" id="PRU00288"/>
    </source>
</evidence>
<dbReference type="GO" id="GO:0005547">
    <property type="term" value="F:phosphatidylinositol-3,4,5-trisphosphate binding"/>
    <property type="evidence" value="ECO:0007669"/>
    <property type="project" value="TreeGrafter"/>
</dbReference>
<feature type="compositionally biased region" description="Polar residues" evidence="3">
    <location>
        <begin position="60"/>
        <end position="77"/>
    </location>
</feature>
<dbReference type="InterPro" id="IPR037278">
    <property type="entry name" value="ARFGAP/RecO"/>
</dbReference>
<dbReference type="Proteomes" id="UP001318040">
    <property type="component" value="Chromosome 16"/>
</dbReference>
<dbReference type="PRINTS" id="PR00405">
    <property type="entry name" value="REVINTRACTNG"/>
</dbReference>
<dbReference type="InterPro" id="IPR001164">
    <property type="entry name" value="ArfGAP_dom"/>
</dbReference>
<dbReference type="GO" id="GO:0005096">
    <property type="term" value="F:GTPase activator activity"/>
    <property type="evidence" value="ECO:0007669"/>
    <property type="project" value="UniProtKB-KW"/>
</dbReference>
<accession>A0AAJ7T4W9</accession>
<dbReference type="Gene3D" id="2.30.29.30">
    <property type="entry name" value="Pleckstrin-homology domain (PH domain)/Phosphotyrosine-binding domain (PTB)"/>
    <property type="match status" value="3"/>
</dbReference>
<feature type="compositionally biased region" description="Pro residues" evidence="3">
    <location>
        <begin position="1461"/>
        <end position="1472"/>
    </location>
</feature>
<evidence type="ECO:0000259" key="6">
    <source>
        <dbReference type="PROSITE" id="PS50200"/>
    </source>
</evidence>
<dbReference type="SUPFAM" id="SSF48350">
    <property type="entry name" value="GTPase activation domain, GAP"/>
    <property type="match status" value="1"/>
</dbReference>
<feature type="compositionally biased region" description="Basic and acidic residues" evidence="3">
    <location>
        <begin position="47"/>
        <end position="56"/>
    </location>
</feature>
<dbReference type="InterPro" id="IPR008936">
    <property type="entry name" value="Rho_GTPase_activation_prot"/>
</dbReference>
<dbReference type="InterPro" id="IPR000198">
    <property type="entry name" value="RhoGAP_dom"/>
</dbReference>
<keyword evidence="2" id="KW-0862">Zinc</keyword>
<dbReference type="InterPro" id="IPR000159">
    <property type="entry name" value="RA_dom"/>
</dbReference>
<evidence type="ECO:0000313" key="10">
    <source>
        <dbReference type="RefSeq" id="XP_032811302.1"/>
    </source>
</evidence>
<keyword evidence="2" id="KW-0479">Metal-binding</keyword>
<feature type="region of interest" description="Disordered" evidence="3">
    <location>
        <begin position="1"/>
        <end position="78"/>
    </location>
</feature>
<dbReference type="PROSITE" id="PS50115">
    <property type="entry name" value="ARFGAP"/>
    <property type="match status" value="1"/>
</dbReference>
<dbReference type="PROSITE" id="PS50200">
    <property type="entry name" value="RA"/>
    <property type="match status" value="1"/>
</dbReference>
<dbReference type="SMART" id="SM00233">
    <property type="entry name" value="PH"/>
    <property type="match status" value="5"/>
</dbReference>
<dbReference type="Pfam" id="PF00620">
    <property type="entry name" value="RhoGAP"/>
    <property type="match status" value="1"/>
</dbReference>
<name>A0AAJ7T4W9_PETMA</name>
<proteinExistence type="predicted"/>
<feature type="domain" description="PH" evidence="4">
    <location>
        <begin position="343"/>
        <end position="431"/>
    </location>
</feature>
<dbReference type="PROSITE" id="PS50003">
    <property type="entry name" value="PH_DOMAIN"/>
    <property type="match status" value="3"/>
</dbReference>
<dbReference type="GO" id="GO:0008270">
    <property type="term" value="F:zinc ion binding"/>
    <property type="evidence" value="ECO:0007669"/>
    <property type="project" value="UniProtKB-KW"/>
</dbReference>
<organism evidence="8 10">
    <name type="scientific">Petromyzon marinus</name>
    <name type="common">Sea lamprey</name>
    <dbReference type="NCBI Taxonomy" id="7757"/>
    <lineage>
        <taxon>Eukaryota</taxon>
        <taxon>Metazoa</taxon>
        <taxon>Chordata</taxon>
        <taxon>Craniata</taxon>
        <taxon>Vertebrata</taxon>
        <taxon>Cyclostomata</taxon>
        <taxon>Hyperoartia</taxon>
        <taxon>Petromyzontiformes</taxon>
        <taxon>Petromyzontidae</taxon>
        <taxon>Petromyzon</taxon>
    </lineage>
</organism>
<gene>
    <name evidence="9 10" type="primary">LOC116942934</name>
</gene>
<dbReference type="Pfam" id="PF00169">
    <property type="entry name" value="PH"/>
    <property type="match status" value="2"/>
</dbReference>
<dbReference type="Gene3D" id="1.10.555.10">
    <property type="entry name" value="Rho GTPase activation protein"/>
    <property type="match status" value="1"/>
</dbReference>
<dbReference type="PANTHER" id="PTHR45899:SF2">
    <property type="entry name" value="RHO GTPASE ACTIVATING PROTEIN AT 15B, ISOFORM C"/>
    <property type="match status" value="1"/>
</dbReference>
<evidence type="ECO:0000259" key="5">
    <source>
        <dbReference type="PROSITE" id="PS50115"/>
    </source>
</evidence>
<dbReference type="Pfam" id="PF00788">
    <property type="entry name" value="RA"/>
    <property type="match status" value="1"/>
</dbReference>
<dbReference type="InterPro" id="IPR052227">
    <property type="entry name" value="Arf-Rho-GAP_ANK-PH_domain"/>
</dbReference>
<dbReference type="GO" id="GO:0005737">
    <property type="term" value="C:cytoplasm"/>
    <property type="evidence" value="ECO:0007669"/>
    <property type="project" value="TreeGrafter"/>
</dbReference>
<dbReference type="PANTHER" id="PTHR45899">
    <property type="entry name" value="RHO GTPASE ACTIVATING PROTEIN AT 15B, ISOFORM C"/>
    <property type="match status" value="1"/>
</dbReference>
<evidence type="ECO:0000259" key="4">
    <source>
        <dbReference type="PROSITE" id="PS50003"/>
    </source>
</evidence>
<dbReference type="InterPro" id="IPR001849">
    <property type="entry name" value="PH_domain"/>
</dbReference>
<dbReference type="Gene3D" id="3.10.20.90">
    <property type="entry name" value="Phosphatidylinositol 3-kinase Catalytic Subunit, Chain A, domain 1"/>
    <property type="match status" value="1"/>
</dbReference>
<dbReference type="SMART" id="SM00324">
    <property type="entry name" value="RhoGAP"/>
    <property type="match status" value="1"/>
</dbReference>
<evidence type="ECO:0000259" key="7">
    <source>
        <dbReference type="PROSITE" id="PS50238"/>
    </source>
</evidence>